<keyword evidence="2" id="KW-1185">Reference proteome</keyword>
<protein>
    <submittedName>
        <fullName evidence="1">Uncharacterized protein</fullName>
    </submittedName>
</protein>
<gene>
    <name evidence="1" type="ORF">ALC56_08947</name>
</gene>
<evidence type="ECO:0000313" key="1">
    <source>
        <dbReference type="EMBL" id="KYN37156.1"/>
    </source>
</evidence>
<dbReference type="AlphaFoldDB" id="A0A195F9V2"/>
<evidence type="ECO:0000313" key="2">
    <source>
        <dbReference type="Proteomes" id="UP000078541"/>
    </source>
</evidence>
<sequence>MHVRPHNVHTTRHSPAIVVPADMLIAVVTVDSVARRLTVSSRRGSREHFRLGLTEEVGGRLGLPSAYAYKPSRFYEDYSDIAVRRTDLTSSSETPTSNNLSAVRYLMYNVESIAISETRRCTGERALHCRARTLSRSFRVAVRLIGGASGRTASVSGTPFYLPSEKKIKKQAGERERGEIWEREKSVSADHFSPQGGRMKARFHHLLGMKSVP</sequence>
<proteinExistence type="predicted"/>
<dbReference type="Proteomes" id="UP000078541">
    <property type="component" value="Unassembled WGS sequence"/>
</dbReference>
<organism evidence="1 2">
    <name type="scientific">Trachymyrmex septentrionalis</name>
    <dbReference type="NCBI Taxonomy" id="34720"/>
    <lineage>
        <taxon>Eukaryota</taxon>
        <taxon>Metazoa</taxon>
        <taxon>Ecdysozoa</taxon>
        <taxon>Arthropoda</taxon>
        <taxon>Hexapoda</taxon>
        <taxon>Insecta</taxon>
        <taxon>Pterygota</taxon>
        <taxon>Neoptera</taxon>
        <taxon>Endopterygota</taxon>
        <taxon>Hymenoptera</taxon>
        <taxon>Apocrita</taxon>
        <taxon>Aculeata</taxon>
        <taxon>Formicoidea</taxon>
        <taxon>Formicidae</taxon>
        <taxon>Myrmicinae</taxon>
        <taxon>Trachymyrmex</taxon>
    </lineage>
</organism>
<name>A0A195F9V2_9HYME</name>
<reference evidence="1 2" key="1">
    <citation type="submission" date="2016-03" db="EMBL/GenBank/DDBJ databases">
        <title>Trachymyrmex septentrionalis WGS genome.</title>
        <authorList>
            <person name="Nygaard S."/>
            <person name="Hu H."/>
            <person name="Boomsma J."/>
            <person name="Zhang G."/>
        </authorList>
    </citation>
    <scope>NUCLEOTIDE SEQUENCE [LARGE SCALE GENOMIC DNA]</scope>
    <source>
        <strain evidence="1">Tsep2-gDNA-1</strain>
        <tissue evidence="1">Whole body</tissue>
    </source>
</reference>
<dbReference type="EMBL" id="KQ981727">
    <property type="protein sequence ID" value="KYN37156.1"/>
    <property type="molecule type" value="Genomic_DNA"/>
</dbReference>
<accession>A0A195F9V2</accession>